<sequence length="184" mass="21236">MSNIVEHNTETMKIMSAGTSAIRTTEEHEMTRERKVSSTRKCNEALIMNRKHGKTISSSSIWMFRKQALLFIPIFLDEIIAMLEKEIKAFLQEIDDVITRPQYQISKRSSMSRALIVLHNTMDRQKAMHWVKTAPCQNKDRIQKTLAQSATEQSHVGNAHRYRHHADKTSWDKACSRGLEADLP</sequence>
<accession>L0EW54</accession>
<protein>
    <submittedName>
        <fullName evidence="1">Uncharacterized protein</fullName>
    </submittedName>
</protein>
<reference evidence="1 2" key="1">
    <citation type="journal article" date="2012" name="Stand. Genomic Sci.">
        <title>Complete genome sequence of Liberibacter crescens BT-1.</title>
        <authorList>
            <person name="Leonard M.T."/>
            <person name="Fagen J.R."/>
            <person name="Davis-Richardson A.G."/>
            <person name="Davis M.J."/>
            <person name="Triplett E.W."/>
        </authorList>
    </citation>
    <scope>NUCLEOTIDE SEQUENCE [LARGE SCALE GENOMIC DNA]</scope>
    <source>
        <strain evidence="1 2">BT-1</strain>
    </source>
</reference>
<dbReference type="KEGG" id="lcc:B488_09060"/>
<dbReference type="AlphaFoldDB" id="L0EW54"/>
<evidence type="ECO:0000313" key="2">
    <source>
        <dbReference type="Proteomes" id="UP000010799"/>
    </source>
</evidence>
<dbReference type="Proteomes" id="UP000010799">
    <property type="component" value="Chromosome"/>
</dbReference>
<dbReference type="HOGENOM" id="CLU_1466509_0_0_5"/>
<dbReference type="EMBL" id="CP003789">
    <property type="protein sequence ID" value="AGA64898.1"/>
    <property type="molecule type" value="Genomic_DNA"/>
</dbReference>
<organism evidence="1 2">
    <name type="scientific">Liberibacter crescens (strain BT-1)</name>
    <dbReference type="NCBI Taxonomy" id="1215343"/>
    <lineage>
        <taxon>Bacteria</taxon>
        <taxon>Pseudomonadati</taxon>
        <taxon>Pseudomonadota</taxon>
        <taxon>Alphaproteobacteria</taxon>
        <taxon>Hyphomicrobiales</taxon>
        <taxon>Rhizobiaceae</taxon>
        <taxon>Liberibacter</taxon>
    </lineage>
</organism>
<gene>
    <name evidence="1" type="ordered locus">B488_09060</name>
</gene>
<proteinExistence type="predicted"/>
<name>L0EW54_LIBCB</name>
<evidence type="ECO:0000313" key="1">
    <source>
        <dbReference type="EMBL" id="AGA64898.1"/>
    </source>
</evidence>
<dbReference type="PATRIC" id="fig|1215343.11.peg.933"/>
<keyword evidence="2" id="KW-1185">Reference proteome</keyword>
<dbReference type="RefSeq" id="WP_015273323.1">
    <property type="nucleotide sequence ID" value="NC_019907.1"/>
</dbReference>
<dbReference type="STRING" id="1215343.B488_09060"/>